<name>A0ABW7HNF0_9ACTN</name>
<gene>
    <name evidence="1" type="ORF">ACG5V6_03625</name>
</gene>
<comment type="caution">
    <text evidence="1">The sequence shown here is derived from an EMBL/GenBank/DDBJ whole genome shotgun (WGS) entry which is preliminary data.</text>
</comment>
<proteinExistence type="predicted"/>
<evidence type="ECO:0008006" key="3">
    <source>
        <dbReference type="Google" id="ProtNLM"/>
    </source>
</evidence>
<sequence>MPPPAEPGPSGPAPPPVTADDLQLTVHRAVDALRPAPADGWERMAGTLEWDCWETVEHLADDLFAYAVQLGPRRPPPAADVPFARESRRTGGPANAVHADRSAGPDGLLQVLEACGALLTAMVRTAPPHVRAHHVYGASDPEGFAAMGIAETLVHTHDVAQGLGLPWEPPPGPCARALARLFPDAPADPDVPTDPWPVLLWCTGRADLPGRPRPATWRWYGEPRP</sequence>
<dbReference type="EMBL" id="JBIHMK010000007">
    <property type="protein sequence ID" value="MFH0247305.1"/>
    <property type="molecule type" value="Genomic_DNA"/>
</dbReference>
<organism evidence="1 2">
    <name type="scientific">Streptomyces chitinivorans</name>
    <dbReference type="NCBI Taxonomy" id="1257027"/>
    <lineage>
        <taxon>Bacteria</taxon>
        <taxon>Bacillati</taxon>
        <taxon>Actinomycetota</taxon>
        <taxon>Actinomycetes</taxon>
        <taxon>Kitasatosporales</taxon>
        <taxon>Streptomycetaceae</taxon>
        <taxon>Streptomyces</taxon>
    </lineage>
</organism>
<evidence type="ECO:0000313" key="2">
    <source>
        <dbReference type="Proteomes" id="UP001607069"/>
    </source>
</evidence>
<keyword evidence="2" id="KW-1185">Reference proteome</keyword>
<reference evidence="1 2" key="1">
    <citation type="submission" date="2024-10" db="EMBL/GenBank/DDBJ databases">
        <authorList>
            <person name="Cho J.-C."/>
        </authorList>
    </citation>
    <scope>NUCLEOTIDE SEQUENCE [LARGE SCALE GENOMIC DNA]</scope>
    <source>
        <strain evidence="1 2">KCTC29696</strain>
    </source>
</reference>
<accession>A0ABW7HNF0</accession>
<evidence type="ECO:0000313" key="1">
    <source>
        <dbReference type="EMBL" id="MFH0247305.1"/>
    </source>
</evidence>
<dbReference type="Proteomes" id="UP001607069">
    <property type="component" value="Unassembled WGS sequence"/>
</dbReference>
<protein>
    <recommendedName>
        <fullName evidence="3">Mycothiol-dependent maleylpyruvate isomerase metal-binding domain-containing protein</fullName>
    </recommendedName>
</protein>
<dbReference type="RefSeq" id="WP_279951226.1">
    <property type="nucleotide sequence ID" value="NZ_BAABEN010000006.1"/>
</dbReference>